<dbReference type="GO" id="GO:0003677">
    <property type="term" value="F:DNA binding"/>
    <property type="evidence" value="ECO:0007669"/>
    <property type="project" value="InterPro"/>
</dbReference>
<evidence type="ECO:0000313" key="3">
    <source>
        <dbReference type="Proteomes" id="UP000234271"/>
    </source>
</evidence>
<evidence type="ECO:0000259" key="1">
    <source>
        <dbReference type="PROSITE" id="PS50943"/>
    </source>
</evidence>
<gene>
    <name evidence="2" type="ORF">BLE401_03620</name>
</gene>
<reference evidence="3" key="1">
    <citation type="submission" date="2016-12" db="EMBL/GenBank/DDBJ databases">
        <title>Complete Genome Sequence of Beggiatoa leptomitiformis D-401.</title>
        <authorList>
            <person name="Fomenkov A."/>
            <person name="Vincze T."/>
            <person name="Grabovich M."/>
            <person name="Anton B.P."/>
            <person name="Dubinina G."/>
            <person name="Orlova M."/>
            <person name="Belousova E."/>
            <person name="Roberts R.J."/>
        </authorList>
    </citation>
    <scope>NUCLEOTIDE SEQUENCE [LARGE SCALE GENOMIC DNA]</scope>
    <source>
        <strain evidence="3">D-401</strain>
    </source>
</reference>
<accession>A0A2N9YBS0</accession>
<dbReference type="InterPro" id="IPR001387">
    <property type="entry name" value="Cro/C1-type_HTH"/>
</dbReference>
<dbReference type="OrthoDB" id="9791537at2"/>
<dbReference type="STRING" id="288004.AL038_02425"/>
<name>A0A2N9YBS0_9GAMM</name>
<dbReference type="KEGG" id="blep:AL038_02425"/>
<keyword evidence="3" id="KW-1185">Reference proteome</keyword>
<dbReference type="Gene3D" id="1.10.260.40">
    <property type="entry name" value="lambda repressor-like DNA-binding domains"/>
    <property type="match status" value="1"/>
</dbReference>
<dbReference type="InterPro" id="IPR010982">
    <property type="entry name" value="Lambda_DNA-bd_dom_sf"/>
</dbReference>
<organism evidence="2 3">
    <name type="scientific">Beggiatoa leptomitoformis</name>
    <dbReference type="NCBI Taxonomy" id="288004"/>
    <lineage>
        <taxon>Bacteria</taxon>
        <taxon>Pseudomonadati</taxon>
        <taxon>Pseudomonadota</taxon>
        <taxon>Gammaproteobacteria</taxon>
        <taxon>Thiotrichales</taxon>
        <taxon>Thiotrichaceae</taxon>
        <taxon>Beggiatoa</taxon>
    </lineage>
</organism>
<dbReference type="GO" id="GO:0045892">
    <property type="term" value="P:negative regulation of DNA-templated transcription"/>
    <property type="evidence" value="ECO:0007669"/>
    <property type="project" value="InterPro"/>
</dbReference>
<dbReference type="PROSITE" id="PS50943">
    <property type="entry name" value="HTH_CROC1"/>
    <property type="match status" value="1"/>
</dbReference>
<dbReference type="AlphaFoldDB" id="A0A2N9YBS0"/>
<dbReference type="EMBL" id="CP018889">
    <property type="protein sequence ID" value="AUI67879.1"/>
    <property type="molecule type" value="Genomic_DNA"/>
</dbReference>
<dbReference type="Proteomes" id="UP000234271">
    <property type="component" value="Chromosome"/>
</dbReference>
<dbReference type="RefSeq" id="WP_062148479.1">
    <property type="nucleotide sequence ID" value="NZ_CP012373.2"/>
</dbReference>
<evidence type="ECO:0000313" key="2">
    <source>
        <dbReference type="EMBL" id="AUI67879.1"/>
    </source>
</evidence>
<dbReference type="InterPro" id="IPR010744">
    <property type="entry name" value="Phage_CI_N"/>
</dbReference>
<dbReference type="SUPFAM" id="SSF47413">
    <property type="entry name" value="lambda repressor-like DNA-binding domains"/>
    <property type="match status" value="1"/>
</dbReference>
<sequence length="119" mass="13911">MSDTTEVLERLYQLHNVKNDAELARKLNIGTSTISNWRTRDTVPYKICVEISKRDNVSLDWLLTGKELTNVNKPKTQAIIEMIENLDDSQKQKVYAVIEDEKRFAEMKKRIDQLERKTA</sequence>
<protein>
    <recommendedName>
        <fullName evidence="1">HTH cro/C1-type domain-containing protein</fullName>
    </recommendedName>
</protein>
<dbReference type="Pfam" id="PF07022">
    <property type="entry name" value="Phage_CI_repr"/>
    <property type="match status" value="1"/>
</dbReference>
<feature type="domain" description="HTH cro/C1-type" evidence="1">
    <location>
        <begin position="21"/>
        <end position="62"/>
    </location>
</feature>
<proteinExistence type="predicted"/>